<dbReference type="Proteomes" id="UP000244441">
    <property type="component" value="Chromosome"/>
</dbReference>
<evidence type="ECO:0000256" key="9">
    <source>
        <dbReference type="ARBA" id="ARBA00038489"/>
    </source>
</evidence>
<dbReference type="AlphaFoldDB" id="A0A2S0VV51"/>
<keyword evidence="4" id="KW-0049">Antioxidant</keyword>
<evidence type="ECO:0000256" key="10">
    <source>
        <dbReference type="ARBA" id="ARBA00042639"/>
    </source>
</evidence>
<dbReference type="EC" id="1.11.1.24" evidence="2"/>
<dbReference type="GO" id="GO:0045454">
    <property type="term" value="P:cell redox homeostasis"/>
    <property type="evidence" value="ECO:0007669"/>
    <property type="project" value="TreeGrafter"/>
</dbReference>
<keyword evidence="3" id="KW-0575">Peroxidase</keyword>
<keyword evidence="14" id="KW-1185">Reference proteome</keyword>
<evidence type="ECO:0000313" key="13">
    <source>
        <dbReference type="EMBL" id="AWB68075.1"/>
    </source>
</evidence>
<gene>
    <name evidence="13" type="ORF">C2869_17330</name>
</gene>
<dbReference type="EMBL" id="CP026604">
    <property type="protein sequence ID" value="AWB68075.1"/>
    <property type="molecule type" value="Genomic_DNA"/>
</dbReference>
<keyword evidence="5" id="KW-0560">Oxidoreductase</keyword>
<dbReference type="InterPro" id="IPR013766">
    <property type="entry name" value="Thioredoxin_domain"/>
</dbReference>
<comment type="similarity">
    <text evidence="9">Belongs to the peroxiredoxin family. BCP/PrxQ subfamily.</text>
</comment>
<dbReference type="InterPro" id="IPR050924">
    <property type="entry name" value="Peroxiredoxin_BCP/PrxQ"/>
</dbReference>
<reference evidence="13 14" key="1">
    <citation type="submission" date="2018-01" db="EMBL/GenBank/DDBJ databases">
        <title>Genome sequence of a Cantenovulum-like bacteria.</title>
        <authorList>
            <person name="Tan W.R."/>
            <person name="Lau N.-S."/>
            <person name="Go F."/>
            <person name="Amirul A.-A.A."/>
        </authorList>
    </citation>
    <scope>NUCLEOTIDE SEQUENCE [LARGE SCALE GENOMIC DNA]</scope>
    <source>
        <strain evidence="13 14">CCB-QB4</strain>
    </source>
</reference>
<comment type="catalytic activity">
    <reaction evidence="11">
        <text>a hydroperoxide + [thioredoxin]-dithiol = an alcohol + [thioredoxin]-disulfide + H2O</text>
        <dbReference type="Rhea" id="RHEA:62620"/>
        <dbReference type="Rhea" id="RHEA-COMP:10698"/>
        <dbReference type="Rhea" id="RHEA-COMP:10700"/>
        <dbReference type="ChEBI" id="CHEBI:15377"/>
        <dbReference type="ChEBI" id="CHEBI:29950"/>
        <dbReference type="ChEBI" id="CHEBI:30879"/>
        <dbReference type="ChEBI" id="CHEBI:35924"/>
        <dbReference type="ChEBI" id="CHEBI:50058"/>
        <dbReference type="EC" id="1.11.1.24"/>
    </reaction>
</comment>
<dbReference type="InterPro" id="IPR036249">
    <property type="entry name" value="Thioredoxin-like_sf"/>
</dbReference>
<evidence type="ECO:0000256" key="8">
    <source>
        <dbReference type="ARBA" id="ARBA00032824"/>
    </source>
</evidence>
<evidence type="ECO:0000256" key="2">
    <source>
        <dbReference type="ARBA" id="ARBA00013017"/>
    </source>
</evidence>
<dbReference type="GO" id="GO:0034599">
    <property type="term" value="P:cellular response to oxidative stress"/>
    <property type="evidence" value="ECO:0007669"/>
    <property type="project" value="TreeGrafter"/>
</dbReference>
<evidence type="ECO:0000256" key="11">
    <source>
        <dbReference type="ARBA" id="ARBA00049091"/>
    </source>
</evidence>
<keyword evidence="7" id="KW-0676">Redox-active center</keyword>
<protein>
    <recommendedName>
        <fullName evidence="2">thioredoxin-dependent peroxiredoxin</fullName>
        <ecNumber evidence="2">1.11.1.24</ecNumber>
    </recommendedName>
    <alternativeName>
        <fullName evidence="8">Thioredoxin peroxidase</fullName>
    </alternativeName>
    <alternativeName>
        <fullName evidence="10">Thioredoxin-dependent peroxiredoxin Bcp</fullName>
    </alternativeName>
</protein>
<evidence type="ECO:0000256" key="5">
    <source>
        <dbReference type="ARBA" id="ARBA00023002"/>
    </source>
</evidence>
<dbReference type="GO" id="GO:0008379">
    <property type="term" value="F:thioredoxin peroxidase activity"/>
    <property type="evidence" value="ECO:0007669"/>
    <property type="project" value="TreeGrafter"/>
</dbReference>
<sequence length="202" mass="22099">MDNMNISTHFKTLAKTAVIAASTLLVSACFLTNSDIDESVIASSGYSDISSVKVKAGSQAPDFTLLDADNKQVTLSSVLKDNHALLVFYRGEWCPFCIDSLESFEAALPELAKQGVRLIAISGDSTTTNQNSQRRFGQNYLFLSDPSVSVAKAWGFNKSDNLAHPAMYLIKQDGTVAWYYVSEDFKTRPSGKQMLAVAKKHL</sequence>
<evidence type="ECO:0000259" key="12">
    <source>
        <dbReference type="PROSITE" id="PS51352"/>
    </source>
</evidence>
<dbReference type="PANTHER" id="PTHR42801:SF7">
    <property type="entry name" value="SLL1159 PROTEIN"/>
    <property type="match status" value="1"/>
</dbReference>
<evidence type="ECO:0000256" key="4">
    <source>
        <dbReference type="ARBA" id="ARBA00022862"/>
    </source>
</evidence>
<proteinExistence type="inferred from homology"/>
<evidence type="ECO:0000256" key="3">
    <source>
        <dbReference type="ARBA" id="ARBA00022559"/>
    </source>
</evidence>
<dbReference type="Pfam" id="PF00578">
    <property type="entry name" value="AhpC-TSA"/>
    <property type="match status" value="1"/>
</dbReference>
<feature type="domain" description="Thioredoxin" evidence="12">
    <location>
        <begin position="54"/>
        <end position="202"/>
    </location>
</feature>
<evidence type="ECO:0000256" key="6">
    <source>
        <dbReference type="ARBA" id="ARBA00023157"/>
    </source>
</evidence>
<evidence type="ECO:0000313" key="14">
    <source>
        <dbReference type="Proteomes" id="UP000244441"/>
    </source>
</evidence>
<dbReference type="CDD" id="cd02970">
    <property type="entry name" value="PRX_like2"/>
    <property type="match status" value="1"/>
</dbReference>
<dbReference type="InterPro" id="IPR000866">
    <property type="entry name" value="AhpC/TSA"/>
</dbReference>
<dbReference type="PROSITE" id="PS51352">
    <property type="entry name" value="THIOREDOXIN_2"/>
    <property type="match status" value="1"/>
</dbReference>
<name>A0A2S0VV51_9ALTE</name>
<dbReference type="PANTHER" id="PTHR42801">
    <property type="entry name" value="THIOREDOXIN-DEPENDENT PEROXIDE REDUCTASE"/>
    <property type="match status" value="1"/>
</dbReference>
<dbReference type="SUPFAM" id="SSF52833">
    <property type="entry name" value="Thioredoxin-like"/>
    <property type="match status" value="1"/>
</dbReference>
<dbReference type="KEGG" id="cate:C2869_17330"/>
<evidence type="ECO:0000256" key="7">
    <source>
        <dbReference type="ARBA" id="ARBA00023284"/>
    </source>
</evidence>
<organism evidence="13 14">
    <name type="scientific">Saccharobesus litoralis</name>
    <dbReference type="NCBI Taxonomy" id="2172099"/>
    <lineage>
        <taxon>Bacteria</taxon>
        <taxon>Pseudomonadati</taxon>
        <taxon>Pseudomonadota</taxon>
        <taxon>Gammaproteobacteria</taxon>
        <taxon>Alteromonadales</taxon>
        <taxon>Alteromonadaceae</taxon>
        <taxon>Saccharobesus</taxon>
    </lineage>
</organism>
<comment type="function">
    <text evidence="1">Thiol-specific peroxidase that catalyzes the reduction of hydrogen peroxide and organic hydroperoxides to water and alcohols, respectively. Plays a role in cell protection against oxidative stress by detoxifying peroxides and as sensor of hydrogen peroxide-mediated signaling events.</text>
</comment>
<dbReference type="Gene3D" id="3.40.30.10">
    <property type="entry name" value="Glutaredoxin"/>
    <property type="match status" value="1"/>
</dbReference>
<keyword evidence="6" id="KW-1015">Disulfide bond</keyword>
<dbReference type="GO" id="GO:0005737">
    <property type="term" value="C:cytoplasm"/>
    <property type="evidence" value="ECO:0007669"/>
    <property type="project" value="TreeGrafter"/>
</dbReference>
<evidence type="ECO:0000256" key="1">
    <source>
        <dbReference type="ARBA" id="ARBA00003330"/>
    </source>
</evidence>
<accession>A0A2S0VV51</accession>